<dbReference type="Gene3D" id="3.40.50.10140">
    <property type="entry name" value="Toll/interleukin-1 receptor homology (TIR) domain"/>
    <property type="match status" value="1"/>
</dbReference>
<evidence type="ECO:0000313" key="2">
    <source>
        <dbReference type="EMBL" id="MCX4151740.1"/>
    </source>
</evidence>
<dbReference type="GO" id="GO:0007165">
    <property type="term" value="P:signal transduction"/>
    <property type="evidence" value="ECO:0007669"/>
    <property type="project" value="InterPro"/>
</dbReference>
<dbReference type="EMBL" id="JAPKHW010000062">
    <property type="protein sequence ID" value="MCX4151740.1"/>
    <property type="molecule type" value="Genomic_DNA"/>
</dbReference>
<dbReference type="PROSITE" id="PS50104">
    <property type="entry name" value="TIR"/>
    <property type="match status" value="1"/>
</dbReference>
<dbReference type="RefSeq" id="WP_266261869.1">
    <property type="nucleotide sequence ID" value="NZ_JAMXWF010000062.1"/>
</dbReference>
<protein>
    <submittedName>
        <fullName evidence="3">TIR domain-containing protein</fullName>
    </submittedName>
</protein>
<name>A0AAP5BNE5_9BURK</name>
<comment type="caution">
    <text evidence="3">The sequence shown here is derived from an EMBL/GenBank/DDBJ whole genome shotgun (WGS) entry which is preliminary data.</text>
</comment>
<dbReference type="Proteomes" id="UP001209412">
    <property type="component" value="Unassembled WGS sequence"/>
</dbReference>
<dbReference type="Pfam" id="PF13676">
    <property type="entry name" value="TIR_2"/>
    <property type="match status" value="1"/>
</dbReference>
<gene>
    <name evidence="3" type="ORF">NIE36_41225</name>
    <name evidence="2" type="ORF">OSB80_41335</name>
</gene>
<sequence>MTVTIERSMSTAKEKHMPIFISYSHANREFVDDLAGQLVREKVHVWLDRWELSLGDSLIDKVQSAVEGASALLVVLSKASVESEWCKKELTAGLFRELDEKRVVVMPILLEDCALPMFLRDKFYADFRTDFDAGLRTVLEGVAKISNASLARSVSADNHTDWSIRSGERDGQIGIFLTYVQQDKDQPYTVLTEIALLPNAVANERLLKVFKEGGKTKMRFVAMEALVAYLGEREDVRPVLDDEEEWVKRIEFHGAAQDEIYEARIGVRRLGQDTGRDILTNVTGLVRTTFEQMRSVLAVR</sequence>
<accession>A0AAP5BNE5</accession>
<evidence type="ECO:0000313" key="4">
    <source>
        <dbReference type="Proteomes" id="UP001209412"/>
    </source>
</evidence>
<keyword evidence="4" id="KW-1185">Reference proteome</keyword>
<proteinExistence type="predicted"/>
<dbReference type="Proteomes" id="UP001242288">
    <property type="component" value="Unassembled WGS sequence"/>
</dbReference>
<organism evidence="3 5">
    <name type="scientific">Paraburkholderia madseniana</name>
    <dbReference type="NCBI Taxonomy" id="2599607"/>
    <lineage>
        <taxon>Bacteria</taxon>
        <taxon>Pseudomonadati</taxon>
        <taxon>Pseudomonadota</taxon>
        <taxon>Betaproteobacteria</taxon>
        <taxon>Burkholderiales</taxon>
        <taxon>Burkholderiaceae</taxon>
        <taxon>Paraburkholderia</taxon>
    </lineage>
</organism>
<dbReference type="EMBL" id="JAMXWF010000062">
    <property type="protein sequence ID" value="MDQ6413550.1"/>
    <property type="molecule type" value="Genomic_DNA"/>
</dbReference>
<evidence type="ECO:0000313" key="3">
    <source>
        <dbReference type="EMBL" id="MDQ6413550.1"/>
    </source>
</evidence>
<dbReference type="SUPFAM" id="SSF52200">
    <property type="entry name" value="Toll/Interleukin receptor TIR domain"/>
    <property type="match status" value="1"/>
</dbReference>
<dbReference type="SMART" id="SM00255">
    <property type="entry name" value="TIR"/>
    <property type="match status" value="1"/>
</dbReference>
<reference evidence="3" key="1">
    <citation type="submission" date="2022-06" db="EMBL/GenBank/DDBJ databases">
        <title>PHB producers.</title>
        <authorList>
            <person name="Besaury L."/>
        </authorList>
    </citation>
    <scope>NUCLEOTIDE SEQUENCE</scope>
    <source>
        <strain evidence="3 4">SEWS6</strain>
    </source>
</reference>
<evidence type="ECO:0000313" key="5">
    <source>
        <dbReference type="Proteomes" id="UP001242288"/>
    </source>
</evidence>
<dbReference type="InterPro" id="IPR000157">
    <property type="entry name" value="TIR_dom"/>
</dbReference>
<dbReference type="InterPro" id="IPR035897">
    <property type="entry name" value="Toll_tir_struct_dom_sf"/>
</dbReference>
<evidence type="ECO:0000259" key="1">
    <source>
        <dbReference type="PROSITE" id="PS50104"/>
    </source>
</evidence>
<dbReference type="AlphaFoldDB" id="A0AAP5BNE5"/>
<feature type="domain" description="TIR" evidence="1">
    <location>
        <begin position="15"/>
        <end position="149"/>
    </location>
</feature>